<dbReference type="Proteomes" id="UP000740329">
    <property type="component" value="Unassembled WGS sequence"/>
</dbReference>
<gene>
    <name evidence="1" type="ORF">J3E07_001636</name>
</gene>
<protein>
    <submittedName>
        <fullName evidence="1">Uncharacterized protein</fullName>
    </submittedName>
</protein>
<accession>A0A8J7RIQ9</accession>
<organism evidence="1 2">
    <name type="scientific">Methanococcus voltae</name>
    <dbReference type="NCBI Taxonomy" id="2188"/>
    <lineage>
        <taxon>Archaea</taxon>
        <taxon>Methanobacteriati</taxon>
        <taxon>Methanobacteriota</taxon>
        <taxon>Methanomada group</taxon>
        <taxon>Methanococci</taxon>
        <taxon>Methanococcales</taxon>
        <taxon>Methanococcaceae</taxon>
        <taxon>Methanococcus</taxon>
    </lineage>
</organism>
<dbReference type="EMBL" id="JAGGMV010000009">
    <property type="protein sequence ID" value="MBP2202195.1"/>
    <property type="molecule type" value="Genomic_DNA"/>
</dbReference>
<comment type="caution">
    <text evidence="1">The sequence shown here is derived from an EMBL/GenBank/DDBJ whole genome shotgun (WGS) entry which is preliminary data.</text>
</comment>
<proteinExistence type="predicted"/>
<name>A0A8J7RIQ9_METVO</name>
<sequence>MKITKFYEMIHNGQTVSTHKLELDTNTESVPNSINGLNTEFERRKEGFEYCYLDLCYQDVQLKEITEKQYDKLNEQLDILTIKKSCNELLKLQNSNKHLRLYARLNDSGAVVEVYNIDEELVDSFDFEMRTQKGQNRLIAVLYNDLKCKSFWYYEEYHRDPTPQEDAQFTVDSYFYHPKGA</sequence>
<reference evidence="1" key="1">
    <citation type="submission" date="2021-03" db="EMBL/GenBank/DDBJ databases">
        <title>Genomic Encyclopedia of Type Strains, Phase IV (KMG-V): Genome sequencing to study the core and pangenomes of soil and plant-associated prokaryotes.</title>
        <authorList>
            <person name="Whitman W."/>
        </authorList>
    </citation>
    <scope>NUCLEOTIDE SEQUENCE</scope>
    <source>
        <strain evidence="1">C4</strain>
    </source>
</reference>
<evidence type="ECO:0000313" key="1">
    <source>
        <dbReference type="EMBL" id="MBP2202195.1"/>
    </source>
</evidence>
<evidence type="ECO:0000313" key="2">
    <source>
        <dbReference type="Proteomes" id="UP000740329"/>
    </source>
</evidence>
<dbReference type="AlphaFoldDB" id="A0A8J7RIQ9"/>
<dbReference type="RefSeq" id="WP_209591709.1">
    <property type="nucleotide sequence ID" value="NZ_JAGGMV010000009.1"/>
</dbReference>